<evidence type="ECO:0000313" key="1">
    <source>
        <dbReference type="EMBL" id="NQE37287.1"/>
    </source>
</evidence>
<name>A0ABX2D3R5_9CYAN</name>
<protein>
    <submittedName>
        <fullName evidence="1">Uncharacterized protein</fullName>
    </submittedName>
</protein>
<proteinExistence type="predicted"/>
<organism evidence="1 2">
    <name type="scientific">Microcoleus asticus IPMA8</name>
    <dbReference type="NCBI Taxonomy" id="2563858"/>
    <lineage>
        <taxon>Bacteria</taxon>
        <taxon>Bacillati</taxon>
        <taxon>Cyanobacteriota</taxon>
        <taxon>Cyanophyceae</taxon>
        <taxon>Oscillatoriophycideae</taxon>
        <taxon>Oscillatoriales</taxon>
        <taxon>Microcoleaceae</taxon>
        <taxon>Microcoleus</taxon>
        <taxon>Microcoleus asticus</taxon>
    </lineage>
</organism>
<dbReference type="EMBL" id="SRRZ01000121">
    <property type="protein sequence ID" value="NQE37287.1"/>
    <property type="molecule type" value="Genomic_DNA"/>
</dbReference>
<dbReference type="RefSeq" id="WP_172191201.1">
    <property type="nucleotide sequence ID" value="NZ_CAWPPK010000026.1"/>
</dbReference>
<reference evidence="1 2" key="1">
    <citation type="journal article" date="2020" name="Sci. Rep.">
        <title>A novel cyanobacterial geosmin producer, revising GeoA distribution and dispersion patterns in Bacteria.</title>
        <authorList>
            <person name="Churro C."/>
            <person name="Semedo-Aguiar A.P."/>
            <person name="Silva A.D."/>
            <person name="Pereira-Leal J.B."/>
            <person name="Leite R.B."/>
        </authorList>
    </citation>
    <scope>NUCLEOTIDE SEQUENCE [LARGE SCALE GENOMIC DNA]</scope>
    <source>
        <strain evidence="1 2">IPMA8</strain>
    </source>
</reference>
<gene>
    <name evidence="1" type="ORF">E5S67_05056</name>
</gene>
<dbReference type="Proteomes" id="UP000702425">
    <property type="component" value="Unassembled WGS sequence"/>
</dbReference>
<comment type="caution">
    <text evidence="1">The sequence shown here is derived from an EMBL/GenBank/DDBJ whole genome shotgun (WGS) entry which is preliminary data.</text>
</comment>
<evidence type="ECO:0000313" key="2">
    <source>
        <dbReference type="Proteomes" id="UP000702425"/>
    </source>
</evidence>
<sequence length="168" mass="18792">MLTAVLALKLLRSILVDYNYWPSDGDSPLSVSRHRQKVTEKTILSRDAALRCASEKGSNPGVPYKPPKRRIEIQTLDQTFKPLVIGALVIVEAIVQESEGDLENLQLPLEQSEFFIQLYGVFNQLANPKVYYVFDVDNVIFNAYIGLYITGESSDGIIVAQTLIQNDS</sequence>
<keyword evidence="2" id="KW-1185">Reference proteome</keyword>
<accession>A0ABX2D3R5</accession>